<evidence type="ECO:0000313" key="2">
    <source>
        <dbReference type="Proteomes" id="UP001324380"/>
    </source>
</evidence>
<keyword evidence="2" id="KW-1185">Reference proteome</keyword>
<accession>A0ABZ0TSF7</accession>
<dbReference type="Proteomes" id="UP001324380">
    <property type="component" value="Chromosome"/>
</dbReference>
<gene>
    <name evidence="1" type="ORF">SNE25_10970</name>
</gene>
<protein>
    <submittedName>
        <fullName evidence="1">Uncharacterized protein</fullName>
    </submittedName>
</protein>
<name>A0ABZ0TSF7_9SPHI</name>
<proteinExistence type="predicted"/>
<sequence>MSKHHLPTYAIVELLIRLSQYNYLIGDYKNHSIFDKGVMVKTSGGSINFPANIIMKQFENPESITDNELADMALLFKAC</sequence>
<dbReference type="EMBL" id="CP139558">
    <property type="protein sequence ID" value="WPU96041.1"/>
    <property type="molecule type" value="Genomic_DNA"/>
</dbReference>
<reference evidence="1 2" key="1">
    <citation type="submission" date="2023-11" db="EMBL/GenBank/DDBJ databases">
        <title>Analysis of the Genomes of Mucilaginibacter gossypii cycad 4 and M. sabulilitoris SNA2: microbes with the potential for plant growth promotion.</title>
        <authorList>
            <person name="Hirsch A.M."/>
            <person name="Humm E."/>
            <person name="Rubbi M."/>
            <person name="Del Vecchio G."/>
            <person name="Ha S.M."/>
            <person name="Pellegrini M."/>
            <person name="Gunsalus R.P."/>
        </authorList>
    </citation>
    <scope>NUCLEOTIDE SEQUENCE [LARGE SCALE GENOMIC DNA]</scope>
    <source>
        <strain evidence="1 2">SNA2</strain>
    </source>
</reference>
<dbReference type="RefSeq" id="WP_321565144.1">
    <property type="nucleotide sequence ID" value="NZ_CP139558.1"/>
</dbReference>
<evidence type="ECO:0000313" key="1">
    <source>
        <dbReference type="EMBL" id="WPU96041.1"/>
    </source>
</evidence>
<organism evidence="1 2">
    <name type="scientific">Mucilaginibacter sabulilitoris</name>
    <dbReference type="NCBI Taxonomy" id="1173583"/>
    <lineage>
        <taxon>Bacteria</taxon>
        <taxon>Pseudomonadati</taxon>
        <taxon>Bacteroidota</taxon>
        <taxon>Sphingobacteriia</taxon>
        <taxon>Sphingobacteriales</taxon>
        <taxon>Sphingobacteriaceae</taxon>
        <taxon>Mucilaginibacter</taxon>
    </lineage>
</organism>